<dbReference type="EMBL" id="RLII01000001">
    <property type="protein sequence ID" value="RXE60687.1"/>
    <property type="molecule type" value="Genomic_DNA"/>
</dbReference>
<gene>
    <name evidence="1" type="ORF">EFD62_01855</name>
</gene>
<organism evidence="1 2">
    <name type="scientific">Acetivibrio mesophilus</name>
    <dbReference type="NCBI Taxonomy" id="2487273"/>
    <lineage>
        <taxon>Bacteria</taxon>
        <taxon>Bacillati</taxon>
        <taxon>Bacillota</taxon>
        <taxon>Clostridia</taxon>
        <taxon>Eubacteriales</taxon>
        <taxon>Oscillospiraceae</taxon>
        <taxon>Acetivibrio</taxon>
    </lineage>
</organism>
<comment type="caution">
    <text evidence="1">The sequence shown here is derived from an EMBL/GenBank/DDBJ whole genome shotgun (WGS) entry which is preliminary data.</text>
</comment>
<dbReference type="AlphaFoldDB" id="A0A4Q0I9E8"/>
<dbReference type="Proteomes" id="UP000289166">
    <property type="component" value="Unassembled WGS sequence"/>
</dbReference>
<evidence type="ECO:0000313" key="2">
    <source>
        <dbReference type="Proteomes" id="UP000289166"/>
    </source>
</evidence>
<evidence type="ECO:0000313" key="1">
    <source>
        <dbReference type="EMBL" id="RXE60687.1"/>
    </source>
</evidence>
<evidence type="ECO:0008006" key="3">
    <source>
        <dbReference type="Google" id="ProtNLM"/>
    </source>
</evidence>
<protein>
    <recommendedName>
        <fullName evidence="3">Radical SAM protein</fullName>
    </recommendedName>
</protein>
<reference evidence="2" key="1">
    <citation type="submission" date="2018-11" db="EMBL/GenBank/DDBJ databases">
        <title>Genome sequencing of a novel mesophilic and cellulolytic organism within the genus Hungateiclostridium.</title>
        <authorList>
            <person name="Rettenmaier R."/>
            <person name="Liebl W."/>
            <person name="Zverlov V."/>
        </authorList>
    </citation>
    <scope>NUCLEOTIDE SEQUENCE [LARGE SCALE GENOMIC DNA]</scope>
    <source>
        <strain evidence="2">N2K1</strain>
    </source>
</reference>
<keyword evidence="2" id="KW-1185">Reference proteome</keyword>
<sequence length="386" mass="46277">MNALVVFPITMHNYSFSAPACWLFSKNKDKVKGVYGFELNERLVREYDFFIIELNWFIQLYEFFHIVNYIKSINKNARILFGGLYSALKYEEIFKRADVDYYIQSDNELPIDYLLNDYSIDKIPNLIGRNFRNPVSYVFTESDYRDLEFDLDWFPSYHKYVSRTSDYYMEDQNYSRLYEYNDQYNLPMIITSKGGCTTMHKGCNNCMGSKHEVLREIYHRPPIKMSNDTLLYLLRKIEKRFKKASMLILSENDYDFSNQFFDIDMSVEIDSNMPVELIEKVLYAFPRCIMNVGIYNEGVSGSSIRKDYKKLLQSEDENHKVSFFVYSKDIELVDIPENRRLYSEDTFPKWAYWDFYNDFDAALRFSKFFYSKVNENMKFTKIFKST</sequence>
<proteinExistence type="predicted"/>
<name>A0A4Q0I9E8_9FIRM</name>
<accession>A0A4Q0I9E8</accession>
<dbReference type="RefSeq" id="WP_128705655.1">
    <property type="nucleotide sequence ID" value="NZ_RLII01000001.1"/>
</dbReference>
<dbReference type="OrthoDB" id="9801424at2"/>